<dbReference type="Pfam" id="PF01510">
    <property type="entry name" value="Amidase_2"/>
    <property type="match status" value="1"/>
</dbReference>
<evidence type="ECO:0000313" key="3">
    <source>
        <dbReference type="Proteomes" id="UP000037109"/>
    </source>
</evidence>
<organism evidence="2 3">
    <name type="scientific">Sporosarcina globispora</name>
    <name type="common">Bacillus globisporus</name>
    <dbReference type="NCBI Taxonomy" id="1459"/>
    <lineage>
        <taxon>Bacteria</taxon>
        <taxon>Bacillati</taxon>
        <taxon>Bacillota</taxon>
        <taxon>Bacilli</taxon>
        <taxon>Bacillales</taxon>
        <taxon>Caryophanaceae</taxon>
        <taxon>Sporosarcina</taxon>
    </lineage>
</organism>
<feature type="domain" description="N-acetylmuramoyl-L-alanine amidase" evidence="1">
    <location>
        <begin position="28"/>
        <end position="162"/>
    </location>
</feature>
<dbReference type="PATRIC" id="fig|1459.3.peg.4384"/>
<name>A0A0M0GG48_SPOGL</name>
<dbReference type="GO" id="GO:0008745">
    <property type="term" value="F:N-acetylmuramoyl-L-alanine amidase activity"/>
    <property type="evidence" value="ECO:0007669"/>
    <property type="project" value="InterPro"/>
</dbReference>
<dbReference type="AlphaFoldDB" id="A0A0M0GG48"/>
<dbReference type="Gene3D" id="3.40.80.10">
    <property type="entry name" value="Peptidoglycan recognition protein-like"/>
    <property type="match status" value="1"/>
</dbReference>
<dbReference type="EMBL" id="LGUF01000007">
    <property type="protein sequence ID" value="KON88839.1"/>
    <property type="molecule type" value="Genomic_DNA"/>
</dbReference>
<gene>
    <name evidence="2" type="ORF">AF332_19885</name>
</gene>
<dbReference type="RefSeq" id="WP_053436221.1">
    <property type="nucleotide sequence ID" value="NZ_LGUF01000007.1"/>
</dbReference>
<dbReference type="GO" id="GO:0009253">
    <property type="term" value="P:peptidoglycan catabolic process"/>
    <property type="evidence" value="ECO:0007669"/>
    <property type="project" value="InterPro"/>
</dbReference>
<evidence type="ECO:0000259" key="1">
    <source>
        <dbReference type="Pfam" id="PF01510"/>
    </source>
</evidence>
<proteinExistence type="predicted"/>
<dbReference type="InterPro" id="IPR002502">
    <property type="entry name" value="Amidase_domain"/>
</dbReference>
<evidence type="ECO:0000313" key="2">
    <source>
        <dbReference type="EMBL" id="KON88839.1"/>
    </source>
</evidence>
<dbReference type="OrthoDB" id="9812621at2"/>
<dbReference type="InterPro" id="IPR036505">
    <property type="entry name" value="Amidase/PGRP_sf"/>
</dbReference>
<dbReference type="Proteomes" id="UP000037109">
    <property type="component" value="Unassembled WGS sequence"/>
</dbReference>
<keyword evidence="3" id="KW-1185">Reference proteome</keyword>
<accession>A0A0M0GG48</accession>
<protein>
    <submittedName>
        <fullName evidence="2">N-acetylmuramoyl-L-alanine amidase</fullName>
    </submittedName>
</protein>
<reference evidence="3" key="1">
    <citation type="submission" date="2015-07" db="EMBL/GenBank/DDBJ databases">
        <title>Fjat-10036 dsm4.</title>
        <authorList>
            <person name="Liu B."/>
            <person name="Wang J."/>
            <person name="Zhu Y."/>
            <person name="Liu G."/>
            <person name="Chen Q."/>
            <person name="Chen Z."/>
            <person name="Lan J."/>
            <person name="Che J."/>
            <person name="Ge C."/>
            <person name="Shi H."/>
            <person name="Pan Z."/>
            <person name="Liu X."/>
        </authorList>
    </citation>
    <scope>NUCLEOTIDE SEQUENCE [LARGE SCALE GENOMIC DNA]</scope>
    <source>
        <strain evidence="3">DSM 4</strain>
    </source>
</reference>
<sequence length="180" mass="20466">MANWEYGKLFNNSQEFISWLNNVRIISKITKVHVHHTFSPSHKDFSGNNHHKLQDGMREYHMKLKMADIAQHITIFPDGKMVTGRNINKAPGSAKGGYNGNNSQHPFMFEMVGNFDSGHDNLKGRQLNSAIAVTHYFYAKGAEILFHRECLFNGKPPKSCPGTGIDKNWFVNLVMNSRNC</sequence>
<comment type="caution">
    <text evidence="2">The sequence shown here is derived from an EMBL/GenBank/DDBJ whole genome shotgun (WGS) entry which is preliminary data.</text>
</comment>
<dbReference type="SUPFAM" id="SSF55846">
    <property type="entry name" value="N-acetylmuramoyl-L-alanine amidase-like"/>
    <property type="match status" value="1"/>
</dbReference>